<dbReference type="PANTHER" id="PTHR43060">
    <property type="entry name" value="3-HYDROXYISOBUTYRATE DEHYDROGENASE-LIKE 1, MITOCHONDRIAL-RELATED"/>
    <property type="match status" value="1"/>
</dbReference>
<gene>
    <name evidence="6" type="ORF">H5P30_16530</name>
</gene>
<feature type="active site" evidence="3">
    <location>
        <position position="180"/>
    </location>
</feature>
<protein>
    <submittedName>
        <fullName evidence="6">NAD(P)-dependent oxidoreductase</fullName>
    </submittedName>
</protein>
<evidence type="ECO:0000259" key="4">
    <source>
        <dbReference type="Pfam" id="PF03446"/>
    </source>
</evidence>
<dbReference type="InterPro" id="IPR013328">
    <property type="entry name" value="6PGD_dom2"/>
</dbReference>
<sequence length="299" mass="31673">MKTETQNSEKIAFVGIGRMGANMARRLKDCGYNVTAVNDVNHDQAASLAKEIGAKHCTSLAEVTASADVIFTVVTNDDAMRQIFTGEGDNLLTDASGKLFVNCATLTPSVQQKIEAAAKEAGAMAIEGSMASSISQAREGKLFLMIGGDEKAFEKARPILEQMSVNLKHVGPVGKASQVKALVNMVMNINTAALAEGLGLADALGLDLEMICEVFAQTGANSRVLETDAEDMIARDHEAWFMAEHAAKDSGIAKALADEAGLSLPLNDSTKGQYDKLVELGKGQMDKSAVSELTFRGRS</sequence>
<dbReference type="GO" id="GO:0016491">
    <property type="term" value="F:oxidoreductase activity"/>
    <property type="evidence" value="ECO:0007669"/>
    <property type="project" value="UniProtKB-KW"/>
</dbReference>
<evidence type="ECO:0000256" key="1">
    <source>
        <dbReference type="ARBA" id="ARBA00023002"/>
    </source>
</evidence>
<dbReference type="GO" id="GO:0050661">
    <property type="term" value="F:NADP binding"/>
    <property type="evidence" value="ECO:0007669"/>
    <property type="project" value="InterPro"/>
</dbReference>
<feature type="domain" description="6-phosphogluconate dehydrogenase NADP-binding" evidence="4">
    <location>
        <begin position="10"/>
        <end position="171"/>
    </location>
</feature>
<dbReference type="InterPro" id="IPR036291">
    <property type="entry name" value="NAD(P)-bd_dom_sf"/>
</dbReference>
<dbReference type="InterPro" id="IPR029154">
    <property type="entry name" value="HIBADH-like_NADP-bd"/>
</dbReference>
<dbReference type="InterPro" id="IPR006115">
    <property type="entry name" value="6PGDH_NADP-bd"/>
</dbReference>
<accession>A0A7X1B0J2</accession>
<dbReference type="SUPFAM" id="SSF51735">
    <property type="entry name" value="NAD(P)-binding Rossmann-fold domains"/>
    <property type="match status" value="1"/>
</dbReference>
<dbReference type="Pfam" id="PF14833">
    <property type="entry name" value="NAD_binding_11"/>
    <property type="match status" value="1"/>
</dbReference>
<dbReference type="InterPro" id="IPR015815">
    <property type="entry name" value="HIBADH-related"/>
</dbReference>
<feature type="domain" description="3-hydroxyisobutyrate dehydrogenase-like NAD-binding" evidence="5">
    <location>
        <begin position="174"/>
        <end position="292"/>
    </location>
</feature>
<organism evidence="6 7">
    <name type="scientific">Puniceicoccus vermicola</name>
    <dbReference type="NCBI Taxonomy" id="388746"/>
    <lineage>
        <taxon>Bacteria</taxon>
        <taxon>Pseudomonadati</taxon>
        <taxon>Verrucomicrobiota</taxon>
        <taxon>Opitutia</taxon>
        <taxon>Puniceicoccales</taxon>
        <taxon>Puniceicoccaceae</taxon>
        <taxon>Puniceicoccus</taxon>
    </lineage>
</organism>
<keyword evidence="7" id="KW-1185">Reference proteome</keyword>
<reference evidence="6 7" key="1">
    <citation type="submission" date="2020-07" db="EMBL/GenBank/DDBJ databases">
        <authorList>
            <person name="Feng X."/>
        </authorList>
    </citation>
    <scope>NUCLEOTIDE SEQUENCE [LARGE SCALE GENOMIC DNA]</scope>
    <source>
        <strain evidence="6 7">JCM14086</strain>
    </source>
</reference>
<dbReference type="Pfam" id="PF03446">
    <property type="entry name" value="NAD_binding_2"/>
    <property type="match status" value="1"/>
</dbReference>
<evidence type="ECO:0000313" key="7">
    <source>
        <dbReference type="Proteomes" id="UP000525652"/>
    </source>
</evidence>
<keyword evidence="2" id="KW-0520">NAD</keyword>
<dbReference type="EMBL" id="JACHVA010000126">
    <property type="protein sequence ID" value="MBC2603391.1"/>
    <property type="molecule type" value="Genomic_DNA"/>
</dbReference>
<dbReference type="Gene3D" id="3.40.50.720">
    <property type="entry name" value="NAD(P)-binding Rossmann-like Domain"/>
    <property type="match status" value="1"/>
</dbReference>
<dbReference type="RefSeq" id="WP_185694020.1">
    <property type="nucleotide sequence ID" value="NZ_JACHVA010000126.1"/>
</dbReference>
<dbReference type="Proteomes" id="UP000525652">
    <property type="component" value="Unassembled WGS sequence"/>
</dbReference>
<evidence type="ECO:0000256" key="3">
    <source>
        <dbReference type="PIRSR" id="PIRSR000103-1"/>
    </source>
</evidence>
<keyword evidence="1" id="KW-0560">Oxidoreductase</keyword>
<proteinExistence type="predicted"/>
<comment type="caution">
    <text evidence="6">The sequence shown here is derived from an EMBL/GenBank/DDBJ whole genome shotgun (WGS) entry which is preliminary data.</text>
</comment>
<dbReference type="AlphaFoldDB" id="A0A7X1B0J2"/>
<dbReference type="Gene3D" id="1.10.1040.10">
    <property type="entry name" value="N-(1-d-carboxylethyl)-l-norvaline Dehydrogenase, domain 2"/>
    <property type="match status" value="1"/>
</dbReference>
<dbReference type="PIRSF" id="PIRSF000103">
    <property type="entry name" value="HIBADH"/>
    <property type="match status" value="1"/>
</dbReference>
<evidence type="ECO:0000259" key="5">
    <source>
        <dbReference type="Pfam" id="PF14833"/>
    </source>
</evidence>
<dbReference type="SUPFAM" id="SSF48179">
    <property type="entry name" value="6-phosphogluconate dehydrogenase C-terminal domain-like"/>
    <property type="match status" value="1"/>
</dbReference>
<name>A0A7X1B0J2_9BACT</name>
<dbReference type="PANTHER" id="PTHR43060:SF15">
    <property type="entry name" value="3-HYDROXYISOBUTYRATE DEHYDROGENASE-LIKE 1, MITOCHONDRIAL-RELATED"/>
    <property type="match status" value="1"/>
</dbReference>
<dbReference type="InterPro" id="IPR008927">
    <property type="entry name" value="6-PGluconate_DH-like_C_sf"/>
</dbReference>
<evidence type="ECO:0000313" key="6">
    <source>
        <dbReference type="EMBL" id="MBC2603391.1"/>
    </source>
</evidence>
<dbReference type="GO" id="GO:0051287">
    <property type="term" value="F:NAD binding"/>
    <property type="evidence" value="ECO:0007669"/>
    <property type="project" value="InterPro"/>
</dbReference>
<evidence type="ECO:0000256" key="2">
    <source>
        <dbReference type="ARBA" id="ARBA00023027"/>
    </source>
</evidence>